<evidence type="ECO:0000313" key="3">
    <source>
        <dbReference type="Proteomes" id="UP000521943"/>
    </source>
</evidence>
<name>A0A8H6HES4_9AGAR</name>
<comment type="caution">
    <text evidence="2">The sequence shown here is derived from an EMBL/GenBank/DDBJ whole genome shotgun (WGS) entry which is preliminary data.</text>
</comment>
<dbReference type="Proteomes" id="UP000521943">
    <property type="component" value="Unassembled WGS sequence"/>
</dbReference>
<sequence length="321" mass="36135">MSTRKQDPNVSKTRSRQQDTNIRKTRSRKGAKGPFAISDDTLVDLMKWQEDMRKLKSEIDSNVELSGPHGKDLRESIEGICQILGKMEEEGHKIETRGFSKLKTEGELEQLKIRRGPGTLVYDDAKAKQASRQLAGDTSKLEHWTSKWTFDHLKMLNRIASPNEAGARLFIDTFCFRLNSLTRDPNSALVMSLEQNLNVLVERAGKREDLSGPADYVILRGSKGITGQYYPSSDLNLERNQGDLTLFIQEAKSLFKEPKLELHIPQIVGQMYAGMKMMGKNVIRGALSNGHNWIFIILEADASGSGAVYHCTENFTLFASR</sequence>
<feature type="region of interest" description="Disordered" evidence="1">
    <location>
        <begin position="1"/>
        <end position="35"/>
    </location>
</feature>
<feature type="non-terminal residue" evidence="2">
    <location>
        <position position="321"/>
    </location>
</feature>
<gene>
    <name evidence="2" type="ORF">DFP72DRAFT_1176908</name>
</gene>
<dbReference type="OrthoDB" id="2720314at2759"/>
<evidence type="ECO:0000313" key="2">
    <source>
        <dbReference type="EMBL" id="KAF6744451.1"/>
    </source>
</evidence>
<organism evidence="2 3">
    <name type="scientific">Ephemerocybe angulata</name>
    <dbReference type="NCBI Taxonomy" id="980116"/>
    <lineage>
        <taxon>Eukaryota</taxon>
        <taxon>Fungi</taxon>
        <taxon>Dikarya</taxon>
        <taxon>Basidiomycota</taxon>
        <taxon>Agaricomycotina</taxon>
        <taxon>Agaricomycetes</taxon>
        <taxon>Agaricomycetidae</taxon>
        <taxon>Agaricales</taxon>
        <taxon>Agaricineae</taxon>
        <taxon>Psathyrellaceae</taxon>
        <taxon>Ephemerocybe</taxon>
    </lineage>
</organism>
<reference evidence="2 3" key="1">
    <citation type="submission" date="2020-07" db="EMBL/GenBank/DDBJ databases">
        <title>Comparative genomics of pyrophilous fungi reveals a link between fire events and developmental genes.</title>
        <authorList>
            <consortium name="DOE Joint Genome Institute"/>
            <person name="Steindorff A.S."/>
            <person name="Carver A."/>
            <person name="Calhoun S."/>
            <person name="Stillman K."/>
            <person name="Liu H."/>
            <person name="Lipzen A."/>
            <person name="Pangilinan J."/>
            <person name="Labutti K."/>
            <person name="Bruns T.D."/>
            <person name="Grigoriev I.V."/>
        </authorList>
    </citation>
    <scope>NUCLEOTIDE SEQUENCE [LARGE SCALE GENOMIC DNA]</scope>
    <source>
        <strain evidence="2 3">CBS 144469</strain>
    </source>
</reference>
<proteinExistence type="predicted"/>
<protein>
    <submittedName>
        <fullName evidence="2">Uncharacterized protein</fullName>
    </submittedName>
</protein>
<evidence type="ECO:0000256" key="1">
    <source>
        <dbReference type="SAM" id="MobiDB-lite"/>
    </source>
</evidence>
<accession>A0A8H6HES4</accession>
<dbReference type="EMBL" id="JACGCI010000120">
    <property type="protein sequence ID" value="KAF6744451.1"/>
    <property type="molecule type" value="Genomic_DNA"/>
</dbReference>
<keyword evidence="3" id="KW-1185">Reference proteome</keyword>
<dbReference type="AlphaFoldDB" id="A0A8H6HES4"/>